<keyword evidence="1" id="KW-0472">Membrane</keyword>
<dbReference type="AlphaFoldDB" id="A0A3N1PA11"/>
<dbReference type="Proteomes" id="UP000268033">
    <property type="component" value="Unassembled WGS sequence"/>
</dbReference>
<dbReference type="NCBIfam" id="NF038216">
    <property type="entry name" value="ABZJ_00895_fam"/>
    <property type="match status" value="1"/>
</dbReference>
<dbReference type="EMBL" id="RJUL01000006">
    <property type="protein sequence ID" value="ROQ24869.1"/>
    <property type="molecule type" value="Genomic_DNA"/>
</dbReference>
<keyword evidence="1" id="KW-1133">Transmembrane helix</keyword>
<feature type="transmembrane region" description="Helical" evidence="1">
    <location>
        <begin position="36"/>
        <end position="55"/>
    </location>
</feature>
<dbReference type="RefSeq" id="WP_050660840.1">
    <property type="nucleotide sequence ID" value="NZ_LFWC01000026.1"/>
</dbReference>
<reference evidence="2 3" key="1">
    <citation type="submission" date="2018-11" db="EMBL/GenBank/DDBJ databases">
        <title>Genomic Encyclopedia of Type Strains, Phase IV (KMG-IV): sequencing the most valuable type-strain genomes for metagenomic binning, comparative biology and taxonomic classification.</title>
        <authorList>
            <person name="Goeker M."/>
        </authorList>
    </citation>
    <scope>NUCLEOTIDE SEQUENCE [LARGE SCALE GENOMIC DNA]</scope>
    <source>
        <strain evidence="2 3">DSM 21945</strain>
    </source>
</reference>
<accession>A0A3N1PA11</accession>
<keyword evidence="3" id="KW-1185">Reference proteome</keyword>
<dbReference type="STRING" id="584787.GCA_001247655_02308"/>
<name>A0A3N1PA11_9GAMM</name>
<evidence type="ECO:0000313" key="2">
    <source>
        <dbReference type="EMBL" id="ROQ24869.1"/>
    </source>
</evidence>
<proteinExistence type="predicted"/>
<organism evidence="2 3">
    <name type="scientific">Gallaecimonas pentaromativorans</name>
    <dbReference type="NCBI Taxonomy" id="584787"/>
    <lineage>
        <taxon>Bacteria</taxon>
        <taxon>Pseudomonadati</taxon>
        <taxon>Pseudomonadota</taxon>
        <taxon>Gammaproteobacteria</taxon>
        <taxon>Enterobacterales</taxon>
        <taxon>Gallaecimonadaceae</taxon>
        <taxon>Gallaecimonas</taxon>
    </lineage>
</organism>
<dbReference type="InterPro" id="IPR047730">
    <property type="entry name" value="ABZJ_00895-like"/>
</dbReference>
<evidence type="ECO:0000313" key="3">
    <source>
        <dbReference type="Proteomes" id="UP000268033"/>
    </source>
</evidence>
<comment type="caution">
    <text evidence="2">The sequence shown here is derived from an EMBL/GenBank/DDBJ whole genome shotgun (WGS) entry which is preliminary data.</text>
</comment>
<gene>
    <name evidence="2" type="ORF">EDC28_106116</name>
</gene>
<feature type="transmembrane region" description="Helical" evidence="1">
    <location>
        <begin position="94"/>
        <end position="120"/>
    </location>
</feature>
<protein>
    <submittedName>
        <fullName evidence="2">Uncharacterized protein</fullName>
    </submittedName>
</protein>
<dbReference type="OrthoDB" id="10010111at2"/>
<feature type="transmembrane region" description="Helical" evidence="1">
    <location>
        <begin position="67"/>
        <end position="88"/>
    </location>
</feature>
<feature type="transmembrane region" description="Helical" evidence="1">
    <location>
        <begin position="12"/>
        <end position="30"/>
    </location>
</feature>
<keyword evidence="1" id="KW-0812">Transmembrane</keyword>
<sequence>MTLTGLFVRFTLYYLGLLALFVVAAVVFGFKGGFSLGIIVQLLATLAAGRQFCRANGRYFQGRERPAVALGTVVIALALQFPGSWLHIQSGALALSAVMAGLAVSLALSLVTATVALFLLKGRRARLDA</sequence>
<evidence type="ECO:0000256" key="1">
    <source>
        <dbReference type="SAM" id="Phobius"/>
    </source>
</evidence>